<proteinExistence type="predicted"/>
<dbReference type="Proteomes" id="UP001160483">
    <property type="component" value="Unassembled WGS sequence"/>
</dbReference>
<comment type="caution">
    <text evidence="1">The sequence shown here is derived from an EMBL/GenBank/DDBJ whole genome shotgun (WGS) entry which is preliminary data.</text>
</comment>
<reference evidence="1" key="1">
    <citation type="submission" date="2021-11" db="EMBL/GenBank/DDBJ databases">
        <authorList>
            <person name="Islam A."/>
            <person name="Islam S."/>
            <person name="Flora M.S."/>
            <person name="Rahman M."/>
            <person name="Ziaur R.M."/>
            <person name="Epstein J.H."/>
            <person name="Hassan M."/>
            <person name="Klassen M."/>
            <person name="Woodard K."/>
            <person name="Webb A."/>
            <person name="Webby R.J."/>
            <person name="El Zowalaty M.E."/>
        </authorList>
    </citation>
    <scope>NUCLEOTIDE SEQUENCE</scope>
    <source>
        <strain evidence="1">Pbs3</strain>
    </source>
</reference>
<dbReference type="EMBL" id="CAKKTJ010000330">
    <property type="protein sequence ID" value="CAH0481716.1"/>
    <property type="molecule type" value="Genomic_DNA"/>
</dbReference>
<organism evidence="1 2">
    <name type="scientific">Peronospora belbahrii</name>
    <dbReference type="NCBI Taxonomy" id="622444"/>
    <lineage>
        <taxon>Eukaryota</taxon>
        <taxon>Sar</taxon>
        <taxon>Stramenopiles</taxon>
        <taxon>Oomycota</taxon>
        <taxon>Peronosporomycetes</taxon>
        <taxon>Peronosporales</taxon>
        <taxon>Peronosporaceae</taxon>
        <taxon>Peronospora</taxon>
    </lineage>
</organism>
<protein>
    <submittedName>
        <fullName evidence="1">Uncharacterized protein</fullName>
    </submittedName>
</protein>
<name>A0AAU9L425_9STRA</name>
<evidence type="ECO:0000313" key="2">
    <source>
        <dbReference type="Proteomes" id="UP001160483"/>
    </source>
</evidence>
<gene>
    <name evidence="1" type="ORF">PBS003_LOCUS8321</name>
</gene>
<dbReference type="AlphaFoldDB" id="A0AAU9L425"/>
<sequence length="87" mass="9616">MTKKTDLKPDGFATHRGKFCAMPAPSDGVQLPDDFRFGVAEEELFDCIILFESKLTITSAAFGQVVQYLQCPGFEEGSAILFDRSSF</sequence>
<evidence type="ECO:0000313" key="1">
    <source>
        <dbReference type="EMBL" id="CAH0481716.1"/>
    </source>
</evidence>
<accession>A0AAU9L425</accession>